<proteinExistence type="inferred from homology"/>
<evidence type="ECO:0000313" key="4">
    <source>
        <dbReference type="Proteomes" id="UP000585474"/>
    </source>
</evidence>
<feature type="domain" description="Sec23/Sec24 beta-sandwich" evidence="2">
    <location>
        <begin position="102"/>
        <end position="185"/>
    </location>
</feature>
<dbReference type="GO" id="GO:0070971">
    <property type="term" value="C:endoplasmic reticulum exit site"/>
    <property type="evidence" value="ECO:0007669"/>
    <property type="project" value="TreeGrafter"/>
</dbReference>
<dbReference type="PANTHER" id="PTHR11141:SF2">
    <property type="entry name" value="PROTEIN TRANSPORT PROTEIN SEC23 C"/>
    <property type="match status" value="1"/>
</dbReference>
<evidence type="ECO:0000259" key="2">
    <source>
        <dbReference type="Pfam" id="PF08033"/>
    </source>
</evidence>
<evidence type="ECO:0000256" key="1">
    <source>
        <dbReference type="RuleBase" id="RU365030"/>
    </source>
</evidence>
<evidence type="ECO:0000313" key="3">
    <source>
        <dbReference type="EMBL" id="GFY92093.1"/>
    </source>
</evidence>
<keyword evidence="4" id="KW-1185">Reference proteome</keyword>
<dbReference type="GO" id="GO:0046872">
    <property type="term" value="F:metal ion binding"/>
    <property type="evidence" value="ECO:0007669"/>
    <property type="project" value="UniProtKB-KW"/>
</dbReference>
<dbReference type="GO" id="GO:0005096">
    <property type="term" value="F:GTPase activator activity"/>
    <property type="evidence" value="ECO:0007669"/>
    <property type="project" value="TreeGrafter"/>
</dbReference>
<dbReference type="Proteomes" id="UP000585474">
    <property type="component" value="Unassembled WGS sequence"/>
</dbReference>
<sequence length="185" mass="20390">MMLLLFYPGKKFSFSPNLIGRDTIATVSTWDNLDSSNSFTHCLSDIVPVNSFPGHRLFPKLKVAVERTGGLVVLAESFGHSVFKDSLKRVFQSDDYDLCLSSNGIFEVNCSKDIRVQGIIGPCASLEKVLLCSETVVGQGSTSAWKMCGLDKATSLCLVFEIVKKEIPEVIGQSANNQFYFQFLT</sequence>
<protein>
    <recommendedName>
        <fullName evidence="1">Protein transport protein SEC23</fullName>
    </recommendedName>
</protein>
<dbReference type="GO" id="GO:0005789">
    <property type="term" value="C:endoplasmic reticulum membrane"/>
    <property type="evidence" value="ECO:0007669"/>
    <property type="project" value="UniProtKB-SubCell"/>
</dbReference>
<keyword evidence="1" id="KW-0472">Membrane</keyword>
<comment type="caution">
    <text evidence="3">The sequence shown here is derived from an EMBL/GenBank/DDBJ whole genome shotgun (WGS) entry which is preliminary data.</text>
</comment>
<organism evidence="3 4">
    <name type="scientific">Actinidia rufa</name>
    <dbReference type="NCBI Taxonomy" id="165716"/>
    <lineage>
        <taxon>Eukaryota</taxon>
        <taxon>Viridiplantae</taxon>
        <taxon>Streptophyta</taxon>
        <taxon>Embryophyta</taxon>
        <taxon>Tracheophyta</taxon>
        <taxon>Spermatophyta</taxon>
        <taxon>Magnoliopsida</taxon>
        <taxon>eudicotyledons</taxon>
        <taxon>Gunneridae</taxon>
        <taxon>Pentapetalae</taxon>
        <taxon>asterids</taxon>
        <taxon>Ericales</taxon>
        <taxon>Actinidiaceae</taxon>
        <taxon>Actinidia</taxon>
    </lineage>
</organism>
<comment type="subcellular location">
    <subcellularLocation>
        <location evidence="1">Cytoplasmic vesicle</location>
        <location evidence="1">COPII-coated vesicle membrane</location>
        <topology evidence="1">Peripheral membrane protein</topology>
        <orientation evidence="1">Cytoplasmic side</orientation>
    </subcellularLocation>
    <subcellularLocation>
        <location evidence="1">Endoplasmic reticulum membrane</location>
        <topology evidence="1">Peripheral membrane protein</topology>
        <orientation evidence="1">Cytoplasmic side</orientation>
    </subcellularLocation>
</comment>
<reference evidence="3 4" key="1">
    <citation type="submission" date="2019-07" db="EMBL/GenBank/DDBJ databases">
        <title>De Novo Assembly of kiwifruit Actinidia rufa.</title>
        <authorList>
            <person name="Sugita-Konishi S."/>
            <person name="Sato K."/>
            <person name="Mori E."/>
            <person name="Abe Y."/>
            <person name="Kisaki G."/>
            <person name="Hamano K."/>
            <person name="Suezawa K."/>
            <person name="Otani M."/>
            <person name="Fukuda T."/>
            <person name="Manabe T."/>
            <person name="Gomi K."/>
            <person name="Tabuchi M."/>
            <person name="Akimitsu K."/>
            <person name="Kataoka I."/>
        </authorList>
    </citation>
    <scope>NUCLEOTIDE SEQUENCE [LARGE SCALE GENOMIC DNA]</scope>
    <source>
        <strain evidence="4">cv. Fuchu</strain>
    </source>
</reference>
<comment type="similarity">
    <text evidence="1">Belongs to the SEC23/SEC24 family. SEC23 subfamily.</text>
</comment>
<keyword evidence="1" id="KW-0963">Cytoplasm</keyword>
<dbReference type="Gene3D" id="2.60.40.1670">
    <property type="entry name" value="beta-sandwich domain of Sec23/24"/>
    <property type="match status" value="1"/>
</dbReference>
<dbReference type="InterPro" id="IPR012990">
    <property type="entry name" value="Beta-sandwich_Sec23_24"/>
</dbReference>
<keyword evidence="1" id="KW-0862">Zinc</keyword>
<dbReference type="GO" id="GO:0015031">
    <property type="term" value="P:protein transport"/>
    <property type="evidence" value="ECO:0007669"/>
    <property type="project" value="UniProtKB-KW"/>
</dbReference>
<dbReference type="PANTHER" id="PTHR11141">
    <property type="entry name" value="PROTEIN TRANSPORT PROTEIN SEC23"/>
    <property type="match status" value="1"/>
</dbReference>
<dbReference type="GO" id="GO:0030127">
    <property type="term" value="C:COPII vesicle coat"/>
    <property type="evidence" value="ECO:0007669"/>
    <property type="project" value="TreeGrafter"/>
</dbReference>
<accession>A0A7J0F0F0</accession>
<dbReference type="OrthoDB" id="1716030at2759"/>
<dbReference type="EMBL" id="BJWL01000008">
    <property type="protein sequence ID" value="GFY92093.1"/>
    <property type="molecule type" value="Genomic_DNA"/>
</dbReference>
<keyword evidence="1" id="KW-0479">Metal-binding</keyword>
<dbReference type="Gene3D" id="3.40.50.410">
    <property type="entry name" value="von Willebrand factor, type A domain"/>
    <property type="match status" value="1"/>
</dbReference>
<keyword evidence="1" id="KW-0968">Cytoplasmic vesicle</keyword>
<keyword evidence="1" id="KW-0931">ER-Golgi transport</keyword>
<keyword evidence="1" id="KW-0256">Endoplasmic reticulum</keyword>
<keyword evidence="1" id="KW-0813">Transport</keyword>
<gene>
    <name evidence="3" type="ORF">Acr_08g0004890</name>
</gene>
<keyword evidence="1" id="KW-0653">Protein transport</keyword>
<dbReference type="AlphaFoldDB" id="A0A7J0F0F0"/>
<dbReference type="InterPro" id="IPR036465">
    <property type="entry name" value="vWFA_dom_sf"/>
</dbReference>
<name>A0A7J0F0F0_9ERIC</name>
<dbReference type="Pfam" id="PF08033">
    <property type="entry name" value="Sec23_BS"/>
    <property type="match status" value="1"/>
</dbReference>
<dbReference type="SUPFAM" id="SSF81995">
    <property type="entry name" value="beta-sandwich domain of Sec23/24"/>
    <property type="match status" value="1"/>
</dbReference>
<dbReference type="InterPro" id="IPR037364">
    <property type="entry name" value="Sec23"/>
</dbReference>
<comment type="function">
    <text evidence="1">Component of the coat protein complex II (COPII) which promotes the formation of transport vesicles from the endoplasmic reticulum (ER). The coat has two main functions, the physical deformation of the endoplasmic reticulum membrane into vesicles and the selection of cargo molecules.</text>
</comment>
<dbReference type="GO" id="GO:0090110">
    <property type="term" value="P:COPII-coated vesicle cargo loading"/>
    <property type="evidence" value="ECO:0007669"/>
    <property type="project" value="TreeGrafter"/>
</dbReference>